<dbReference type="PANTHER" id="PTHR43664:SF1">
    <property type="entry name" value="BETA-METHYLMALYL-COA DEHYDRATASE"/>
    <property type="match status" value="1"/>
</dbReference>
<accession>A0ABN2ABQ0</accession>
<evidence type="ECO:0000313" key="2">
    <source>
        <dbReference type="Proteomes" id="UP001500842"/>
    </source>
</evidence>
<dbReference type="Pfam" id="PF19315">
    <property type="entry name" value="MC_hydratase"/>
    <property type="match status" value="1"/>
</dbReference>
<dbReference type="EMBL" id="BAAAOR010000014">
    <property type="protein sequence ID" value="GAA1515832.1"/>
    <property type="molecule type" value="Genomic_DNA"/>
</dbReference>
<gene>
    <name evidence="1" type="ORF">GCM10009788_20190</name>
</gene>
<name>A0ABN2ABQ0_9ACTN</name>
<comment type="caution">
    <text evidence="1">The sequence shown here is derived from an EMBL/GenBank/DDBJ whole genome shotgun (WGS) entry which is preliminary data.</text>
</comment>
<reference evidence="1 2" key="1">
    <citation type="journal article" date="2019" name="Int. J. Syst. Evol. Microbiol.">
        <title>The Global Catalogue of Microorganisms (GCM) 10K type strain sequencing project: providing services to taxonomists for standard genome sequencing and annotation.</title>
        <authorList>
            <consortium name="The Broad Institute Genomics Platform"/>
            <consortium name="The Broad Institute Genome Sequencing Center for Infectious Disease"/>
            <person name="Wu L."/>
            <person name="Ma J."/>
        </authorList>
    </citation>
    <scope>NUCLEOTIDE SEQUENCE [LARGE SCALE GENOMIC DNA]</scope>
    <source>
        <strain evidence="1 2">JCM 14942</strain>
    </source>
</reference>
<dbReference type="Gene3D" id="3.10.129.10">
    <property type="entry name" value="Hotdog Thioesterase"/>
    <property type="match status" value="1"/>
</dbReference>
<keyword evidence="2" id="KW-1185">Reference proteome</keyword>
<sequence>MPLADVAPGAFPTIERGHKYEDFSVGQRFDHHWGRTLDRSDSTTFCAATCTWNPLYLNREYAVAHGHPDTPIHPALVLSVVVGLSVEDLSETAGPFLGMRDCVFHHGVYPGDTLSAHSVVLECRTSASRPGAGIITWHTEGHNQHGEKVVDLVRSNLVAMRAGVTS</sequence>
<proteinExistence type="predicted"/>
<evidence type="ECO:0000313" key="1">
    <source>
        <dbReference type="EMBL" id="GAA1515832.1"/>
    </source>
</evidence>
<evidence type="ECO:0008006" key="3">
    <source>
        <dbReference type="Google" id="ProtNLM"/>
    </source>
</evidence>
<dbReference type="PANTHER" id="PTHR43664">
    <property type="entry name" value="MONOAMINE OXIDASE-RELATED"/>
    <property type="match status" value="1"/>
</dbReference>
<dbReference type="InterPro" id="IPR048274">
    <property type="entry name" value="MC_hydratase"/>
</dbReference>
<dbReference type="SUPFAM" id="SSF54637">
    <property type="entry name" value="Thioesterase/thiol ester dehydrase-isomerase"/>
    <property type="match status" value="1"/>
</dbReference>
<dbReference type="Proteomes" id="UP001500842">
    <property type="component" value="Unassembled WGS sequence"/>
</dbReference>
<protein>
    <recommendedName>
        <fullName evidence="3">Acyl dehydratase</fullName>
    </recommendedName>
</protein>
<organism evidence="1 2">
    <name type="scientific">Nocardioides humi</name>
    <dbReference type="NCBI Taxonomy" id="449461"/>
    <lineage>
        <taxon>Bacteria</taxon>
        <taxon>Bacillati</taxon>
        <taxon>Actinomycetota</taxon>
        <taxon>Actinomycetes</taxon>
        <taxon>Propionibacteriales</taxon>
        <taxon>Nocardioidaceae</taxon>
        <taxon>Nocardioides</taxon>
    </lineage>
</organism>
<dbReference type="CDD" id="cd03451">
    <property type="entry name" value="FkbR2"/>
    <property type="match status" value="1"/>
</dbReference>
<dbReference type="InterPro" id="IPR052342">
    <property type="entry name" value="MCH/BMMD"/>
</dbReference>
<dbReference type="InterPro" id="IPR029069">
    <property type="entry name" value="HotDog_dom_sf"/>
</dbReference>